<dbReference type="RefSeq" id="XP_046122413.1">
    <property type="nucleotide sequence ID" value="XM_046262706.1"/>
</dbReference>
<accession>A0A9P7ZUC8</accession>
<evidence type="ECO:0000313" key="3">
    <source>
        <dbReference type="Proteomes" id="UP000887229"/>
    </source>
</evidence>
<organism evidence="2 3">
    <name type="scientific">Emericellopsis atlantica</name>
    <dbReference type="NCBI Taxonomy" id="2614577"/>
    <lineage>
        <taxon>Eukaryota</taxon>
        <taxon>Fungi</taxon>
        <taxon>Dikarya</taxon>
        <taxon>Ascomycota</taxon>
        <taxon>Pezizomycotina</taxon>
        <taxon>Sordariomycetes</taxon>
        <taxon>Hypocreomycetidae</taxon>
        <taxon>Hypocreales</taxon>
        <taxon>Bionectriaceae</taxon>
        <taxon>Emericellopsis</taxon>
    </lineage>
</organism>
<feature type="region of interest" description="Disordered" evidence="1">
    <location>
        <begin position="1"/>
        <end position="47"/>
    </location>
</feature>
<dbReference type="GeneID" id="70293609"/>
<dbReference type="EMBL" id="MU251243">
    <property type="protein sequence ID" value="KAG9258489.1"/>
    <property type="molecule type" value="Genomic_DNA"/>
</dbReference>
<evidence type="ECO:0000256" key="1">
    <source>
        <dbReference type="SAM" id="MobiDB-lite"/>
    </source>
</evidence>
<reference evidence="2" key="1">
    <citation type="journal article" date="2021" name="IMA Fungus">
        <title>Genomic characterization of three marine fungi, including Emericellopsis atlantica sp. nov. with signatures of a generalist lifestyle and marine biomass degradation.</title>
        <authorList>
            <person name="Hagestad O.C."/>
            <person name="Hou L."/>
            <person name="Andersen J.H."/>
            <person name="Hansen E.H."/>
            <person name="Altermark B."/>
            <person name="Li C."/>
            <person name="Kuhnert E."/>
            <person name="Cox R.J."/>
            <person name="Crous P.W."/>
            <person name="Spatafora J.W."/>
            <person name="Lail K."/>
            <person name="Amirebrahimi M."/>
            <person name="Lipzen A."/>
            <person name="Pangilinan J."/>
            <person name="Andreopoulos W."/>
            <person name="Hayes R.D."/>
            <person name="Ng V."/>
            <person name="Grigoriev I.V."/>
            <person name="Jackson S.A."/>
            <person name="Sutton T.D.S."/>
            <person name="Dobson A.D.W."/>
            <person name="Rama T."/>
        </authorList>
    </citation>
    <scope>NUCLEOTIDE SEQUENCE</scope>
    <source>
        <strain evidence="2">TS7</strain>
    </source>
</reference>
<dbReference type="Proteomes" id="UP000887229">
    <property type="component" value="Unassembled WGS sequence"/>
</dbReference>
<dbReference type="OrthoDB" id="2740448at2759"/>
<proteinExistence type="predicted"/>
<keyword evidence="3" id="KW-1185">Reference proteome</keyword>
<name>A0A9P7ZUC8_9HYPO</name>
<evidence type="ECO:0000313" key="2">
    <source>
        <dbReference type="EMBL" id="KAG9258489.1"/>
    </source>
</evidence>
<comment type="caution">
    <text evidence="2">The sequence shown here is derived from an EMBL/GenBank/DDBJ whole genome shotgun (WGS) entry which is preliminary data.</text>
</comment>
<dbReference type="AlphaFoldDB" id="A0A9P7ZUC8"/>
<protein>
    <submittedName>
        <fullName evidence="2">C6 transcription factor</fullName>
    </submittedName>
</protein>
<gene>
    <name evidence="2" type="ORF">F5Z01DRAFT_643392</name>
</gene>
<sequence>MTSPFHGHMAESTPHTTPGATGRSITGRGSLLTPPPTPTPPTTTAISADPNVGYKIRVLLHDMINYSTDSAAKERLDEVLHPTYISAPYFREVKAQWIRHATVDATFDLRTASTSSSRAVPLDINWMLAPLKLEGMAFEEAVHKALNAFDYANRCKASGDFRPCSQNLLAPLYASLFGIKLEELKDEHFLTRLRKCGV</sequence>